<evidence type="ECO:0000313" key="7">
    <source>
        <dbReference type="Proteomes" id="UP000694844"/>
    </source>
</evidence>
<dbReference type="InterPro" id="IPR050370">
    <property type="entry name" value="HES_HEY"/>
</dbReference>
<dbReference type="Proteomes" id="UP000694844">
    <property type="component" value="Chromosome 8"/>
</dbReference>
<feature type="region of interest" description="Disordered" evidence="5">
    <location>
        <begin position="323"/>
        <end position="380"/>
    </location>
</feature>
<evidence type="ECO:0000256" key="1">
    <source>
        <dbReference type="ARBA" id="ARBA00004123"/>
    </source>
</evidence>
<dbReference type="OrthoDB" id="6371181at2759"/>
<dbReference type="SUPFAM" id="SSF47459">
    <property type="entry name" value="HLH, helix-loop-helix DNA-binding domain"/>
    <property type="match status" value="1"/>
</dbReference>
<dbReference type="GeneID" id="111109977"/>
<dbReference type="InterPro" id="IPR011598">
    <property type="entry name" value="bHLH_dom"/>
</dbReference>
<dbReference type="InterPro" id="IPR036638">
    <property type="entry name" value="HLH_DNA-bd_sf"/>
</dbReference>
<evidence type="ECO:0000256" key="4">
    <source>
        <dbReference type="ARBA" id="ARBA00023242"/>
    </source>
</evidence>
<evidence type="ECO:0000256" key="3">
    <source>
        <dbReference type="ARBA" id="ARBA00023163"/>
    </source>
</evidence>
<dbReference type="SMART" id="SM00353">
    <property type="entry name" value="HLH"/>
    <property type="match status" value="1"/>
</dbReference>
<dbReference type="AlphaFoldDB" id="A0A8B8BG33"/>
<dbReference type="SUPFAM" id="SSF158457">
    <property type="entry name" value="Orange domain-like"/>
    <property type="match status" value="1"/>
</dbReference>
<dbReference type="PROSITE" id="PS50888">
    <property type="entry name" value="BHLH"/>
    <property type="match status" value="1"/>
</dbReference>
<dbReference type="GO" id="GO:0005634">
    <property type="term" value="C:nucleus"/>
    <property type="evidence" value="ECO:0007669"/>
    <property type="project" value="UniProtKB-SubCell"/>
</dbReference>
<evidence type="ECO:0000259" key="6">
    <source>
        <dbReference type="PROSITE" id="PS50888"/>
    </source>
</evidence>
<keyword evidence="2" id="KW-0805">Transcription regulation</keyword>
<evidence type="ECO:0000313" key="8">
    <source>
        <dbReference type="RefSeq" id="XP_022301976.1"/>
    </source>
</evidence>
<feature type="domain" description="BHLH" evidence="6">
    <location>
        <begin position="41"/>
        <end position="96"/>
    </location>
</feature>
<feature type="compositionally biased region" description="Basic residues" evidence="5">
    <location>
        <begin position="350"/>
        <end position="361"/>
    </location>
</feature>
<keyword evidence="4" id="KW-0539">Nucleus</keyword>
<proteinExistence type="predicted"/>
<evidence type="ECO:0000256" key="2">
    <source>
        <dbReference type="ARBA" id="ARBA00023015"/>
    </source>
</evidence>
<dbReference type="Gene3D" id="4.10.280.10">
    <property type="entry name" value="Helix-loop-helix DNA-binding domain"/>
    <property type="match status" value="1"/>
</dbReference>
<feature type="region of interest" description="Disordered" evidence="5">
    <location>
        <begin position="166"/>
        <end position="216"/>
    </location>
</feature>
<dbReference type="GO" id="GO:0046983">
    <property type="term" value="F:protein dimerization activity"/>
    <property type="evidence" value="ECO:0007669"/>
    <property type="project" value="InterPro"/>
</dbReference>
<reference evidence="8" key="1">
    <citation type="submission" date="2025-08" db="UniProtKB">
        <authorList>
            <consortium name="RefSeq"/>
        </authorList>
    </citation>
    <scope>IDENTIFICATION</scope>
    <source>
        <tissue evidence="8">Whole sample</tissue>
    </source>
</reference>
<keyword evidence="7" id="KW-1185">Reference proteome</keyword>
<dbReference type="PANTHER" id="PTHR10985">
    <property type="entry name" value="BASIC HELIX-LOOP-HELIX TRANSCRIPTION FACTOR, HES-RELATED"/>
    <property type="match status" value="1"/>
</dbReference>
<dbReference type="KEGG" id="cvn:111109977"/>
<comment type="subcellular location">
    <subcellularLocation>
        <location evidence="1">Nucleus</location>
    </subcellularLocation>
</comment>
<evidence type="ECO:0000256" key="5">
    <source>
        <dbReference type="SAM" id="MobiDB-lite"/>
    </source>
</evidence>
<feature type="compositionally biased region" description="Low complexity" evidence="5">
    <location>
        <begin position="364"/>
        <end position="380"/>
    </location>
</feature>
<gene>
    <name evidence="8" type="primary">LOC111109977</name>
</gene>
<dbReference type="Gene3D" id="6.10.250.980">
    <property type="match status" value="1"/>
</dbReference>
<feature type="compositionally biased region" description="Polar residues" evidence="5">
    <location>
        <begin position="279"/>
        <end position="294"/>
    </location>
</feature>
<name>A0A8B8BG33_CRAVI</name>
<dbReference type="RefSeq" id="XP_022301976.1">
    <property type="nucleotide sequence ID" value="XM_022446268.1"/>
</dbReference>
<accession>A0A8B8BG33</accession>
<sequence>MDTCIEEPKRIKLEVNDRPLNFAINPDEFDLQCVKKPKVPRDPMSHRIIEKRRRDRMNNCLAELSRLIPANYIKQGQGRIEKTEIIEMASKHIRHLQNLNNFHGGHMENFQVDGAGRACCEDKFYMGFKECQDEVMRYYVEFEGRDIKDPVCINIGKHLEQASQKFLPSDQAKPRKSEDIMEDSNNSHGMGGTMMQETPMVAPRSTPQEATTPTSQDRFLRTLLLPKEPYLSSLSGSLSGSISGSVSGSISSSENYLCPMSSRNLDGFQSSSREEMDGSYSTSSHSTEKLNQSTDSDRDSCNSVRENHAYKLKHNIMKRFSQEEKREHHLVAPSSDTSSSSSREDEKEKVKRKYPRHKTRPHSSECSSVHSSSSGNSEVHVTSNIPLPAFVLNPDGTHYLPICIHPTFLDNIFPKKEQGKHSIYHPISIPVNFDGPYVAMPRSPLSQPCGVQDGGIGKDAMPGIPEVNQ</sequence>
<dbReference type="Pfam" id="PF00010">
    <property type="entry name" value="HLH"/>
    <property type="match status" value="1"/>
</dbReference>
<feature type="compositionally biased region" description="Polar residues" evidence="5">
    <location>
        <begin position="205"/>
        <end position="216"/>
    </location>
</feature>
<protein>
    <submittedName>
        <fullName evidence="8">Uncharacterized protein LOC111109977</fullName>
    </submittedName>
</protein>
<feature type="region of interest" description="Disordered" evidence="5">
    <location>
        <begin position="266"/>
        <end position="302"/>
    </location>
</feature>
<keyword evidence="3" id="KW-0804">Transcription</keyword>
<organism evidence="7 8">
    <name type="scientific">Crassostrea virginica</name>
    <name type="common">Eastern oyster</name>
    <dbReference type="NCBI Taxonomy" id="6565"/>
    <lineage>
        <taxon>Eukaryota</taxon>
        <taxon>Metazoa</taxon>
        <taxon>Spiralia</taxon>
        <taxon>Lophotrochozoa</taxon>
        <taxon>Mollusca</taxon>
        <taxon>Bivalvia</taxon>
        <taxon>Autobranchia</taxon>
        <taxon>Pteriomorphia</taxon>
        <taxon>Ostreida</taxon>
        <taxon>Ostreoidea</taxon>
        <taxon>Ostreidae</taxon>
        <taxon>Crassostrea</taxon>
    </lineage>
</organism>
<dbReference type="FunFam" id="4.10.280.10:FF:000079">
    <property type="entry name" value="CLUMA_CG001539, isoform A"/>
    <property type="match status" value="1"/>
</dbReference>